<reference evidence="6 7" key="1">
    <citation type="submission" date="2023-06" db="EMBL/GenBank/DDBJ databases">
        <authorList>
            <person name="Yushchuk O."/>
            <person name="Binda E."/>
            <person name="Ruckert-Reed C."/>
            <person name="Fedorenko V."/>
            <person name="Kalinowski J."/>
            <person name="Marinelli F."/>
        </authorList>
    </citation>
    <scope>NUCLEOTIDE SEQUENCE [LARGE SCALE GENOMIC DNA]</scope>
    <source>
        <strain evidence="6 7">NRRL 3884</strain>
    </source>
</reference>
<dbReference type="SUPFAM" id="SSF48498">
    <property type="entry name" value="Tetracyclin repressor-like, C-terminal domain"/>
    <property type="match status" value="1"/>
</dbReference>
<gene>
    <name evidence="6" type="ORF">ACTOB_006931</name>
</gene>
<keyword evidence="3" id="KW-0804">Transcription</keyword>
<dbReference type="InterPro" id="IPR036271">
    <property type="entry name" value="Tet_transcr_reg_TetR-rel_C_sf"/>
</dbReference>
<dbReference type="EMBL" id="CP126980">
    <property type="protein sequence ID" value="WIM94873.1"/>
    <property type="molecule type" value="Genomic_DNA"/>
</dbReference>
<dbReference type="PANTHER" id="PTHR30055">
    <property type="entry name" value="HTH-TYPE TRANSCRIPTIONAL REGULATOR RUTR"/>
    <property type="match status" value="1"/>
</dbReference>
<evidence type="ECO:0000256" key="3">
    <source>
        <dbReference type="ARBA" id="ARBA00023163"/>
    </source>
</evidence>
<keyword evidence="1" id="KW-0805">Transcription regulation</keyword>
<proteinExistence type="predicted"/>
<organism evidence="6 7">
    <name type="scientific">Actinoplanes oblitus</name>
    <dbReference type="NCBI Taxonomy" id="3040509"/>
    <lineage>
        <taxon>Bacteria</taxon>
        <taxon>Bacillati</taxon>
        <taxon>Actinomycetota</taxon>
        <taxon>Actinomycetes</taxon>
        <taxon>Micromonosporales</taxon>
        <taxon>Micromonosporaceae</taxon>
        <taxon>Actinoplanes</taxon>
    </lineage>
</organism>
<evidence type="ECO:0000259" key="5">
    <source>
        <dbReference type="PROSITE" id="PS50977"/>
    </source>
</evidence>
<dbReference type="Gene3D" id="1.10.357.10">
    <property type="entry name" value="Tetracycline Repressor, domain 2"/>
    <property type="match status" value="1"/>
</dbReference>
<evidence type="ECO:0000256" key="2">
    <source>
        <dbReference type="ARBA" id="ARBA00023125"/>
    </source>
</evidence>
<dbReference type="PROSITE" id="PS50977">
    <property type="entry name" value="HTH_TETR_2"/>
    <property type="match status" value="1"/>
</dbReference>
<dbReference type="RefSeq" id="WP_284916121.1">
    <property type="nucleotide sequence ID" value="NZ_CP126980.1"/>
</dbReference>
<evidence type="ECO:0000313" key="6">
    <source>
        <dbReference type="EMBL" id="WIM94873.1"/>
    </source>
</evidence>
<dbReference type="Pfam" id="PF02909">
    <property type="entry name" value="TetR_C_1"/>
    <property type="match status" value="1"/>
</dbReference>
<dbReference type="Proteomes" id="UP001240150">
    <property type="component" value="Chromosome"/>
</dbReference>
<feature type="domain" description="HTH tetR-type" evidence="5">
    <location>
        <begin position="19"/>
        <end position="79"/>
    </location>
</feature>
<dbReference type="InterPro" id="IPR004111">
    <property type="entry name" value="Repressor_TetR_C"/>
</dbReference>
<sequence length="215" mass="22638">MADFLWQERSGGKRGPKAALTLAEIADAAIAVADAEGLAAVSMQRVAAELGYTKMALYRYVPGKTELVSVMLERGMGAAPELPPGDWRAAMTAWSQALLSVFAGHGWALEASSGKRPIGPNELSWMEAALARLPDGLTGAERMDTVAVLAGHVRALAVQPDESGMITALTEHAARFPAVAAALADMAAHGGQDQAFRFGLERILDGLETLLTTRV</sequence>
<evidence type="ECO:0000256" key="1">
    <source>
        <dbReference type="ARBA" id="ARBA00023015"/>
    </source>
</evidence>
<dbReference type="InterPro" id="IPR001647">
    <property type="entry name" value="HTH_TetR"/>
</dbReference>
<feature type="DNA-binding region" description="H-T-H motif" evidence="4">
    <location>
        <begin position="42"/>
        <end position="61"/>
    </location>
</feature>
<evidence type="ECO:0000313" key="7">
    <source>
        <dbReference type="Proteomes" id="UP001240150"/>
    </source>
</evidence>
<dbReference type="InterPro" id="IPR009057">
    <property type="entry name" value="Homeodomain-like_sf"/>
</dbReference>
<keyword evidence="7" id="KW-1185">Reference proteome</keyword>
<accession>A0ABY8WEG2</accession>
<dbReference type="PANTHER" id="PTHR30055:SF151">
    <property type="entry name" value="TRANSCRIPTIONAL REGULATORY PROTEIN"/>
    <property type="match status" value="1"/>
</dbReference>
<dbReference type="Pfam" id="PF00440">
    <property type="entry name" value="TetR_N"/>
    <property type="match status" value="1"/>
</dbReference>
<name>A0ABY8WEG2_9ACTN</name>
<dbReference type="SUPFAM" id="SSF46689">
    <property type="entry name" value="Homeodomain-like"/>
    <property type="match status" value="1"/>
</dbReference>
<protein>
    <submittedName>
        <fullName evidence="6">TetR/AcrR family transcriptional regulator</fullName>
    </submittedName>
</protein>
<dbReference type="Gene3D" id="1.10.10.60">
    <property type="entry name" value="Homeodomain-like"/>
    <property type="match status" value="1"/>
</dbReference>
<keyword evidence="2 4" id="KW-0238">DNA-binding</keyword>
<dbReference type="InterPro" id="IPR050109">
    <property type="entry name" value="HTH-type_TetR-like_transc_reg"/>
</dbReference>
<evidence type="ECO:0000256" key="4">
    <source>
        <dbReference type="PROSITE-ProRule" id="PRU00335"/>
    </source>
</evidence>